<keyword evidence="3" id="KW-1185">Reference proteome</keyword>
<protein>
    <submittedName>
        <fullName evidence="2">F-box domain-containing protein</fullName>
    </submittedName>
</protein>
<dbReference type="OrthoDB" id="2687876at2759"/>
<comment type="caution">
    <text evidence="2">The sequence shown here is derived from an EMBL/GenBank/DDBJ whole genome shotgun (WGS) entry which is preliminary data.</text>
</comment>
<dbReference type="AlphaFoldDB" id="A0A179G7N5"/>
<dbReference type="PROSITE" id="PS50181">
    <property type="entry name" value="FBOX"/>
    <property type="match status" value="1"/>
</dbReference>
<evidence type="ECO:0000259" key="1">
    <source>
        <dbReference type="PROSITE" id="PS50181"/>
    </source>
</evidence>
<dbReference type="KEGG" id="pchm:VFPPC_01424"/>
<dbReference type="Pfam" id="PF00646">
    <property type="entry name" value="F-box"/>
    <property type="match status" value="1"/>
</dbReference>
<dbReference type="RefSeq" id="XP_018149889.2">
    <property type="nucleotide sequence ID" value="XM_018281258.2"/>
</dbReference>
<evidence type="ECO:0000313" key="2">
    <source>
        <dbReference type="EMBL" id="OAQ73806.2"/>
    </source>
</evidence>
<dbReference type="STRING" id="1380566.A0A179G7N5"/>
<gene>
    <name evidence="2" type="ORF">VFPPC_01424</name>
</gene>
<dbReference type="EMBL" id="LSBJ02000001">
    <property type="protein sequence ID" value="OAQ73806.2"/>
    <property type="molecule type" value="Genomic_DNA"/>
</dbReference>
<name>A0A179G7N5_METCM</name>
<organism evidence="2 3">
    <name type="scientific">Pochonia chlamydosporia 170</name>
    <dbReference type="NCBI Taxonomy" id="1380566"/>
    <lineage>
        <taxon>Eukaryota</taxon>
        <taxon>Fungi</taxon>
        <taxon>Dikarya</taxon>
        <taxon>Ascomycota</taxon>
        <taxon>Pezizomycotina</taxon>
        <taxon>Sordariomycetes</taxon>
        <taxon>Hypocreomycetidae</taxon>
        <taxon>Hypocreales</taxon>
        <taxon>Clavicipitaceae</taxon>
        <taxon>Pochonia</taxon>
    </lineage>
</organism>
<dbReference type="SUPFAM" id="SSF81383">
    <property type="entry name" value="F-box domain"/>
    <property type="match status" value="1"/>
</dbReference>
<dbReference type="InterPro" id="IPR036047">
    <property type="entry name" value="F-box-like_dom_sf"/>
</dbReference>
<dbReference type="Proteomes" id="UP000078397">
    <property type="component" value="Unassembled WGS sequence"/>
</dbReference>
<dbReference type="InterPro" id="IPR001810">
    <property type="entry name" value="F-box_dom"/>
</dbReference>
<dbReference type="GeneID" id="28845252"/>
<proteinExistence type="predicted"/>
<evidence type="ECO:0000313" key="3">
    <source>
        <dbReference type="Proteomes" id="UP000078397"/>
    </source>
</evidence>
<accession>A0A179G7N5</accession>
<feature type="domain" description="F-box" evidence="1">
    <location>
        <begin position="46"/>
        <end position="92"/>
    </location>
</feature>
<sequence length="322" mass="36597">MGELVSSLPDQTYPCLNLNDHTLDENLPVSEHYPLQSNRTQPVARAGTLDSLPLELIHKILCQLDVRTLSDFRATNRRATELVDTLPQYKAIITHARNALRGILSIQTGRWITCRTLYQKLCTPQCEHCGDFAGYLYLLTCKRVCFLCFTKNDLYLPLPPGRACRKFGLTRQIVQTLPLMTVIPGIYSPNEKKAPKRVLVDYEASLYAGIKLHGSRNAMNQYIADREAELATRQSTSTGRRRRVPVADHFDGESGNPFRFVAISFVPQLVKTSRDVERGFHCAGCRKSMDLPSHCRRKFTTASFEAHLKQFGRIKHENHHLD</sequence>
<reference evidence="2 3" key="1">
    <citation type="journal article" date="2016" name="PLoS Pathog.">
        <title>Biosynthesis of antibiotic leucinostatins in bio-control fungus Purpureocillium lilacinum and their inhibition on phytophthora revealed by genome mining.</title>
        <authorList>
            <person name="Wang G."/>
            <person name="Liu Z."/>
            <person name="Lin R."/>
            <person name="Li E."/>
            <person name="Mao Z."/>
            <person name="Ling J."/>
            <person name="Yang Y."/>
            <person name="Yin W.B."/>
            <person name="Xie B."/>
        </authorList>
    </citation>
    <scope>NUCLEOTIDE SEQUENCE [LARGE SCALE GENOMIC DNA]</scope>
    <source>
        <strain evidence="2">170</strain>
    </source>
</reference>